<feature type="transmembrane region" description="Helical" evidence="9">
    <location>
        <begin position="203"/>
        <end position="223"/>
    </location>
</feature>
<evidence type="ECO:0000256" key="7">
    <source>
        <dbReference type="ARBA" id="ARBA00023136"/>
    </source>
</evidence>
<evidence type="ECO:0000256" key="2">
    <source>
        <dbReference type="ARBA" id="ARBA00005697"/>
    </source>
</evidence>
<feature type="transmembrane region" description="Helical" evidence="9">
    <location>
        <begin position="358"/>
        <end position="378"/>
    </location>
</feature>
<feature type="transmembrane region" description="Helical" evidence="9">
    <location>
        <begin position="29"/>
        <end position="47"/>
    </location>
</feature>
<feature type="transmembrane region" description="Helical" evidence="9">
    <location>
        <begin position="103"/>
        <end position="124"/>
    </location>
</feature>
<comment type="subcellular location">
    <subcellularLocation>
        <location evidence="1 8">Cell membrane</location>
        <topology evidence="1 8">Multi-pass membrane protein</topology>
    </subcellularLocation>
</comment>
<protein>
    <submittedName>
        <fullName evidence="10">Putative permease</fullName>
    </submittedName>
</protein>
<keyword evidence="6 8" id="KW-1133">Transmembrane helix</keyword>
<evidence type="ECO:0000256" key="9">
    <source>
        <dbReference type="SAM" id="Phobius"/>
    </source>
</evidence>
<evidence type="ECO:0000256" key="1">
    <source>
        <dbReference type="ARBA" id="ARBA00004651"/>
    </source>
</evidence>
<feature type="transmembrane region" description="Helical" evidence="9">
    <location>
        <begin position="390"/>
        <end position="414"/>
    </location>
</feature>
<dbReference type="KEGG" id="tki:TKV_c05660"/>
<dbReference type="EMBL" id="CP009170">
    <property type="protein sequence ID" value="AIS51762.1"/>
    <property type="molecule type" value="Genomic_DNA"/>
</dbReference>
<evidence type="ECO:0000313" key="11">
    <source>
        <dbReference type="Proteomes" id="UP000029669"/>
    </source>
</evidence>
<feature type="transmembrane region" description="Helical" evidence="9">
    <location>
        <begin position="177"/>
        <end position="196"/>
    </location>
</feature>
<sequence length="444" mass="47222">MKNKSNMQNGLIERLFKLRERNTDFKTEVLAGTTTFITLAYIIFVNPQILSEAGIPKEAAIAATIWSSAIATTLMALLANYPIAVAPGMGLNAFFTYTVVKQFGLHWTVALGAVFFSGVVFLVLTVTKIRSWIIEAVPPSLRSAIPVGIGLFIAFIGLINAGIVVKSDATLVAFGHILKPETLLSIFGLILAAVLISRGVRGALIISILATTVVSMIFGVSPLPKGIGDVISLHIPSLAPTFGKLDIIGAFHYGLLNIIFTFTIVELFDNMGTLMGLLKKAGLLGEKDESPALGRAFISDSVGTMISPVLGTCTVTSYIESAAGIAEGGKTGLTGITVAVFFLLALFIAPLVGLVPAFATAPALIIVGALMMTEIVHINFEDFTEVFPAFITIIGMPLTYSIATGLGLGFISYTLVKLLSGRAKEIHWMMYVIAVAFTINFVLR</sequence>
<evidence type="ECO:0000256" key="6">
    <source>
        <dbReference type="ARBA" id="ARBA00022989"/>
    </source>
</evidence>
<feature type="transmembrane region" description="Helical" evidence="9">
    <location>
        <begin position="59"/>
        <end position="83"/>
    </location>
</feature>
<evidence type="ECO:0000256" key="5">
    <source>
        <dbReference type="ARBA" id="ARBA00022692"/>
    </source>
</evidence>
<dbReference type="PIRSF" id="PIRSF005353">
    <property type="entry name" value="PbuG"/>
    <property type="match status" value="1"/>
</dbReference>
<dbReference type="PANTHER" id="PTHR43337:SF1">
    <property type="entry name" value="XANTHINE_URACIL PERMEASE C887.17-RELATED"/>
    <property type="match status" value="1"/>
</dbReference>
<feature type="transmembrane region" description="Helical" evidence="9">
    <location>
        <begin position="247"/>
        <end position="268"/>
    </location>
</feature>
<dbReference type="InterPro" id="IPR006043">
    <property type="entry name" value="NCS2"/>
</dbReference>
<gene>
    <name evidence="10" type="ORF">TKV_c05660</name>
</gene>
<feature type="transmembrane region" description="Helical" evidence="9">
    <location>
        <begin position="426"/>
        <end position="443"/>
    </location>
</feature>
<evidence type="ECO:0000313" key="10">
    <source>
        <dbReference type="EMBL" id="AIS51762.1"/>
    </source>
</evidence>
<dbReference type="AlphaFoldDB" id="A0A097APP5"/>
<feature type="transmembrane region" description="Helical" evidence="9">
    <location>
        <begin position="333"/>
        <end position="352"/>
    </location>
</feature>
<dbReference type="Proteomes" id="UP000029669">
    <property type="component" value="Chromosome"/>
</dbReference>
<dbReference type="HOGENOM" id="CLU_024508_0_1_9"/>
<evidence type="ECO:0000256" key="4">
    <source>
        <dbReference type="ARBA" id="ARBA00022475"/>
    </source>
</evidence>
<proteinExistence type="inferred from homology"/>
<dbReference type="OrthoDB" id="9808458at2"/>
<keyword evidence="5 8" id="KW-0812">Transmembrane</keyword>
<evidence type="ECO:0000256" key="8">
    <source>
        <dbReference type="PIRNR" id="PIRNR005353"/>
    </source>
</evidence>
<keyword evidence="11" id="KW-1185">Reference proteome</keyword>
<dbReference type="eggNOG" id="COG2252">
    <property type="taxonomic scope" value="Bacteria"/>
</dbReference>
<dbReference type="Pfam" id="PF00860">
    <property type="entry name" value="Xan_ur_permease"/>
    <property type="match status" value="1"/>
</dbReference>
<dbReference type="GO" id="GO:0005345">
    <property type="term" value="F:purine nucleobase transmembrane transporter activity"/>
    <property type="evidence" value="ECO:0007669"/>
    <property type="project" value="TreeGrafter"/>
</dbReference>
<dbReference type="PANTHER" id="PTHR43337">
    <property type="entry name" value="XANTHINE/URACIL PERMEASE C887.17-RELATED"/>
    <property type="match status" value="1"/>
</dbReference>
<dbReference type="InterPro" id="IPR045018">
    <property type="entry name" value="Azg-like"/>
</dbReference>
<reference evidence="11" key="1">
    <citation type="journal article" date="2015" name="Genome Announc.">
        <title>Whole-Genome Sequences of 80 Environmental and Clinical Isolates of Burkholderia pseudomallei.</title>
        <authorList>
            <person name="Johnson S.L."/>
            <person name="Baker A.L."/>
            <person name="Chain P.S."/>
            <person name="Currie B.J."/>
            <person name="Daligault H.E."/>
            <person name="Davenport K.W."/>
            <person name="Davis C.B."/>
            <person name="Inglis T.J."/>
            <person name="Kaestli M."/>
            <person name="Koren S."/>
            <person name="Mayo M."/>
            <person name="Merritt A.J."/>
            <person name="Price E.P."/>
            <person name="Sarovich D.S."/>
            <person name="Warner J."/>
            <person name="Rosovitz M.J."/>
        </authorList>
    </citation>
    <scope>NUCLEOTIDE SEQUENCE [LARGE SCALE GENOMIC DNA]</scope>
    <source>
        <strain evidence="11">DSM 2030</strain>
    </source>
</reference>
<comment type="similarity">
    <text evidence="2 8">Belongs to the nucleobase:cation symporter-2 (NCS2) (TC 2.A.40) family. Azg-like subfamily.</text>
</comment>
<dbReference type="GO" id="GO:0005886">
    <property type="term" value="C:plasma membrane"/>
    <property type="evidence" value="ECO:0007669"/>
    <property type="project" value="UniProtKB-SubCell"/>
</dbReference>
<dbReference type="STRING" id="2325.TKV_c05660"/>
<organism evidence="10 11">
    <name type="scientific">Thermoanaerobacter kivui</name>
    <name type="common">Acetogenium kivui</name>
    <dbReference type="NCBI Taxonomy" id="2325"/>
    <lineage>
        <taxon>Bacteria</taxon>
        <taxon>Bacillati</taxon>
        <taxon>Bacillota</taxon>
        <taxon>Clostridia</taxon>
        <taxon>Thermoanaerobacterales</taxon>
        <taxon>Thermoanaerobacteraceae</taxon>
        <taxon>Thermoanaerobacter</taxon>
    </lineage>
</organism>
<evidence type="ECO:0000256" key="3">
    <source>
        <dbReference type="ARBA" id="ARBA00022448"/>
    </source>
</evidence>
<keyword evidence="3 8" id="KW-0813">Transport</keyword>
<feature type="transmembrane region" description="Helical" evidence="9">
    <location>
        <begin position="144"/>
        <end position="165"/>
    </location>
</feature>
<dbReference type="RefSeq" id="WP_148307238.1">
    <property type="nucleotide sequence ID" value="NZ_CP009170.1"/>
</dbReference>
<name>A0A097APP5_THEKI</name>
<keyword evidence="4 8" id="KW-1003">Cell membrane</keyword>
<dbReference type="InterPro" id="IPR026033">
    <property type="entry name" value="Azg-like_bact_archaea"/>
</dbReference>
<accession>A0A097APP5</accession>
<keyword evidence="7 8" id="KW-0472">Membrane</keyword>